<organism evidence="1 2">
    <name type="scientific">Hibiscus sabdariffa</name>
    <name type="common">roselle</name>
    <dbReference type="NCBI Taxonomy" id="183260"/>
    <lineage>
        <taxon>Eukaryota</taxon>
        <taxon>Viridiplantae</taxon>
        <taxon>Streptophyta</taxon>
        <taxon>Embryophyta</taxon>
        <taxon>Tracheophyta</taxon>
        <taxon>Spermatophyta</taxon>
        <taxon>Magnoliopsida</taxon>
        <taxon>eudicotyledons</taxon>
        <taxon>Gunneridae</taxon>
        <taxon>Pentapetalae</taxon>
        <taxon>rosids</taxon>
        <taxon>malvids</taxon>
        <taxon>Malvales</taxon>
        <taxon>Malvaceae</taxon>
        <taxon>Malvoideae</taxon>
        <taxon>Hibiscus</taxon>
    </lineage>
</organism>
<proteinExistence type="predicted"/>
<evidence type="ECO:0000313" key="2">
    <source>
        <dbReference type="Proteomes" id="UP001472677"/>
    </source>
</evidence>
<protein>
    <submittedName>
        <fullName evidence="1">Uncharacterized protein</fullName>
    </submittedName>
</protein>
<reference evidence="1 2" key="1">
    <citation type="journal article" date="2024" name="G3 (Bethesda)">
        <title>Genome assembly of Hibiscus sabdariffa L. provides insights into metabolisms of medicinal natural products.</title>
        <authorList>
            <person name="Kim T."/>
        </authorList>
    </citation>
    <scope>NUCLEOTIDE SEQUENCE [LARGE SCALE GENOMIC DNA]</scope>
    <source>
        <strain evidence="1">TK-2024</strain>
        <tissue evidence="1">Old leaves</tissue>
    </source>
</reference>
<evidence type="ECO:0000313" key="1">
    <source>
        <dbReference type="EMBL" id="KAK8514735.1"/>
    </source>
</evidence>
<dbReference type="Proteomes" id="UP001472677">
    <property type="component" value="Unassembled WGS sequence"/>
</dbReference>
<comment type="caution">
    <text evidence="1">The sequence shown here is derived from an EMBL/GenBank/DDBJ whole genome shotgun (WGS) entry which is preliminary data.</text>
</comment>
<dbReference type="EMBL" id="JBBPBM010000066">
    <property type="protein sequence ID" value="KAK8514735.1"/>
    <property type="molecule type" value="Genomic_DNA"/>
</dbReference>
<accession>A0ABR2C5Q8</accession>
<gene>
    <name evidence="1" type="ORF">V6N12_057631</name>
</gene>
<sequence>MPRGIGKLTSLQTLSMFVMDKDGSHCVAAADLSELSGLNNLRGELEITPSTSFLFSKLKYFHVENIEELDRNMLKECLQNMISLKWFIVVAHMKLMRYVSFTRAGSKKEWLQMLRMRNNCTWIKYSQTNNMLYVRAIEGCLKLTGHKKLAVRMKRASPESTVHDEINC</sequence>
<keyword evidence="2" id="KW-1185">Reference proteome</keyword>
<name>A0ABR2C5Q8_9ROSI</name>